<evidence type="ECO:0000313" key="4">
    <source>
        <dbReference type="Proteomes" id="UP001652741"/>
    </source>
</evidence>
<keyword evidence="1" id="KW-1015">Disulfide bond</keyword>
<evidence type="ECO:0000313" key="5">
    <source>
        <dbReference type="RefSeq" id="XP_014041106.1"/>
    </source>
</evidence>
<sequence>MKVFLLLSLLAPVAVLSQFYLPQDCDDIYQHDNTKPSGVYTIYPGGPTTPLHVYCDMNTDGGRWTVFQRRMDGTENFYRPWAHYKSGFGNVAGEYWLGLDNIFLLTMRKKNELRVDMEDFEGGKVYAKYTSFSIDPENYGYTLRLGSYVDGGAGDSMSYSNGMKFSTYDKDQDTWGDHCARRFMGGFWYGACMHANPNALYAPHPATSFTDVSVSWLHWKGANYSLKSITFKIRSVSDAVAVQEQE</sequence>
<dbReference type="Proteomes" id="UP001652741">
    <property type="component" value="Chromosome ssa02"/>
</dbReference>
<dbReference type="InterPro" id="IPR014716">
    <property type="entry name" value="Fibrinogen_a/b/g_C_1"/>
</dbReference>
<dbReference type="InterPro" id="IPR050373">
    <property type="entry name" value="Fibrinogen_C-term_domain"/>
</dbReference>
<dbReference type="Gene3D" id="3.90.215.10">
    <property type="entry name" value="Gamma Fibrinogen, chain A, domain 1"/>
    <property type="match status" value="1"/>
</dbReference>
<evidence type="ECO:0000256" key="1">
    <source>
        <dbReference type="ARBA" id="ARBA00023157"/>
    </source>
</evidence>
<keyword evidence="4" id="KW-1185">Reference proteome</keyword>
<name>A0A1S3QMA9_SALSA</name>
<dbReference type="Pfam" id="PF00147">
    <property type="entry name" value="Fibrinogen_C"/>
    <property type="match status" value="1"/>
</dbReference>
<dbReference type="SMART" id="SM00186">
    <property type="entry name" value="FBG"/>
    <property type="match status" value="1"/>
</dbReference>
<dbReference type="Bgee" id="ENSSSAG00000003582">
    <property type="expression patterns" value="Expressed in actinopterygian pyloric caecum and 7 other cell types or tissues"/>
</dbReference>
<organism evidence="4 5">
    <name type="scientific">Salmo salar</name>
    <name type="common">Atlantic salmon</name>
    <dbReference type="NCBI Taxonomy" id="8030"/>
    <lineage>
        <taxon>Eukaryota</taxon>
        <taxon>Metazoa</taxon>
        <taxon>Chordata</taxon>
        <taxon>Craniata</taxon>
        <taxon>Vertebrata</taxon>
        <taxon>Euteleostomi</taxon>
        <taxon>Actinopterygii</taxon>
        <taxon>Neopterygii</taxon>
        <taxon>Teleostei</taxon>
        <taxon>Protacanthopterygii</taxon>
        <taxon>Salmoniformes</taxon>
        <taxon>Salmonidae</taxon>
        <taxon>Salmoninae</taxon>
        <taxon>Salmo</taxon>
    </lineage>
</organism>
<reference evidence="5" key="1">
    <citation type="submission" date="2025-08" db="UniProtKB">
        <authorList>
            <consortium name="RefSeq"/>
        </authorList>
    </citation>
    <scope>IDENTIFICATION</scope>
</reference>
<dbReference type="NCBIfam" id="NF040941">
    <property type="entry name" value="GGGWT_bact"/>
    <property type="match status" value="1"/>
</dbReference>
<dbReference type="GeneID" id="106594252"/>
<evidence type="ECO:0000256" key="2">
    <source>
        <dbReference type="SAM" id="SignalP"/>
    </source>
</evidence>
<dbReference type="OrthoDB" id="7735550at2759"/>
<dbReference type="RefSeq" id="XP_014041106.1">
    <property type="nucleotide sequence ID" value="XM_014185631.2"/>
</dbReference>
<dbReference type="AlphaFoldDB" id="A0A1S3QMA9"/>
<dbReference type="PANTHER" id="PTHR19143:SF225">
    <property type="entry name" value="MICROFIBRIL-ASSOCIATED GLYCOPROTEIN 4"/>
    <property type="match status" value="1"/>
</dbReference>
<dbReference type="CDD" id="cd00087">
    <property type="entry name" value="FReD"/>
    <property type="match status" value="1"/>
</dbReference>
<protein>
    <submittedName>
        <fullName evidence="5">Microfibril-associated glycoprotein 4</fullName>
    </submittedName>
</protein>
<proteinExistence type="predicted"/>
<keyword evidence="2" id="KW-0732">Signal</keyword>
<dbReference type="PROSITE" id="PS51406">
    <property type="entry name" value="FIBRINOGEN_C_2"/>
    <property type="match status" value="1"/>
</dbReference>
<dbReference type="FunFam" id="3.90.215.10:FF:000001">
    <property type="entry name" value="Tenascin isoform 1"/>
    <property type="match status" value="1"/>
</dbReference>
<dbReference type="PaxDb" id="8030-ENSSSAP00000007215"/>
<dbReference type="GO" id="GO:0048251">
    <property type="term" value="P:elastic fiber assembly"/>
    <property type="evidence" value="ECO:0007669"/>
    <property type="project" value="TreeGrafter"/>
</dbReference>
<evidence type="ECO:0000259" key="3">
    <source>
        <dbReference type="PROSITE" id="PS51406"/>
    </source>
</evidence>
<dbReference type="STRING" id="8030.ENSSSAP00000007215"/>
<feature type="chain" id="PRO_5010182740" evidence="2">
    <location>
        <begin position="18"/>
        <end position="246"/>
    </location>
</feature>
<gene>
    <name evidence="5" type="primary">LOC106594252</name>
</gene>
<dbReference type="SUPFAM" id="SSF56496">
    <property type="entry name" value="Fibrinogen C-terminal domain-like"/>
    <property type="match status" value="1"/>
</dbReference>
<dbReference type="GO" id="GO:0005615">
    <property type="term" value="C:extracellular space"/>
    <property type="evidence" value="ECO:0007669"/>
    <property type="project" value="TreeGrafter"/>
</dbReference>
<dbReference type="InterPro" id="IPR002181">
    <property type="entry name" value="Fibrinogen_a/b/g_C_dom"/>
</dbReference>
<feature type="signal peptide" evidence="2">
    <location>
        <begin position="1"/>
        <end position="17"/>
    </location>
</feature>
<dbReference type="InterPro" id="IPR036056">
    <property type="entry name" value="Fibrinogen-like_C"/>
</dbReference>
<feature type="domain" description="Fibrinogen C-terminal" evidence="3">
    <location>
        <begin position="16"/>
        <end position="237"/>
    </location>
</feature>
<dbReference type="KEGG" id="sasa:106594252"/>
<accession>A0A1S3QMA9</accession>
<dbReference type="PANTHER" id="PTHR19143">
    <property type="entry name" value="FIBRINOGEN/TENASCIN/ANGIOPOEITIN"/>
    <property type="match status" value="1"/>
</dbReference>